<keyword evidence="7" id="KW-0808">Transferase</keyword>
<dbReference type="Proteomes" id="UP000255423">
    <property type="component" value="Unassembled WGS sequence"/>
</dbReference>
<dbReference type="EC" id="2.4.1.182" evidence="2"/>
<evidence type="ECO:0000313" key="10">
    <source>
        <dbReference type="EMBL" id="SUQ26125.1"/>
    </source>
</evidence>
<organism evidence="10 11">
    <name type="scientific">Fibrobacter succinogenes</name>
    <name type="common">Bacteroides succinogenes</name>
    <dbReference type="NCBI Taxonomy" id="833"/>
    <lineage>
        <taxon>Bacteria</taxon>
        <taxon>Pseudomonadati</taxon>
        <taxon>Fibrobacterota</taxon>
        <taxon>Fibrobacteria</taxon>
        <taxon>Fibrobacterales</taxon>
        <taxon>Fibrobacteraceae</taxon>
        <taxon>Fibrobacter</taxon>
    </lineage>
</organism>
<comment type="catalytic activity">
    <reaction evidence="9">
        <text>a lipid X + a UDP-2-N,3-O-bis[(3R)-3-hydroxyacyl]-alpha-D-glucosamine = a lipid A disaccharide + UDP + H(+)</text>
        <dbReference type="Rhea" id="RHEA:67828"/>
        <dbReference type="ChEBI" id="CHEBI:15378"/>
        <dbReference type="ChEBI" id="CHEBI:58223"/>
        <dbReference type="ChEBI" id="CHEBI:137748"/>
        <dbReference type="ChEBI" id="CHEBI:176338"/>
        <dbReference type="ChEBI" id="CHEBI:176343"/>
        <dbReference type="EC" id="2.4.1.182"/>
    </reaction>
</comment>
<evidence type="ECO:0000256" key="4">
    <source>
        <dbReference type="ARBA" id="ARBA00022516"/>
    </source>
</evidence>
<keyword evidence="4" id="KW-0444">Lipid biosynthesis</keyword>
<evidence type="ECO:0000256" key="8">
    <source>
        <dbReference type="ARBA" id="ARBA00023098"/>
    </source>
</evidence>
<protein>
    <recommendedName>
        <fullName evidence="3">Lipid-A-disaccharide synthase</fullName>
        <ecNumber evidence="2">2.4.1.182</ecNumber>
    </recommendedName>
</protein>
<evidence type="ECO:0000256" key="2">
    <source>
        <dbReference type="ARBA" id="ARBA00012687"/>
    </source>
</evidence>
<dbReference type="PANTHER" id="PTHR30372">
    <property type="entry name" value="LIPID-A-DISACCHARIDE SYNTHASE"/>
    <property type="match status" value="1"/>
</dbReference>
<keyword evidence="8" id="KW-0443">Lipid metabolism</keyword>
<dbReference type="GO" id="GO:0009245">
    <property type="term" value="P:lipid A biosynthetic process"/>
    <property type="evidence" value="ECO:0007669"/>
    <property type="project" value="UniProtKB-KW"/>
</dbReference>
<evidence type="ECO:0000256" key="5">
    <source>
        <dbReference type="ARBA" id="ARBA00022556"/>
    </source>
</evidence>
<reference evidence="10 11" key="1">
    <citation type="submission" date="2017-08" db="EMBL/GenBank/DDBJ databases">
        <authorList>
            <person name="de Groot N.N."/>
        </authorList>
    </citation>
    <scope>NUCLEOTIDE SEQUENCE [LARGE SCALE GENOMIC DNA]</scope>
    <source>
        <strain evidence="10 11">HM2</strain>
    </source>
</reference>
<gene>
    <name evidence="10" type="ORF">SAMN05661053_2931</name>
</gene>
<evidence type="ECO:0000256" key="1">
    <source>
        <dbReference type="ARBA" id="ARBA00002056"/>
    </source>
</evidence>
<dbReference type="GO" id="GO:0016020">
    <property type="term" value="C:membrane"/>
    <property type="evidence" value="ECO:0007669"/>
    <property type="project" value="GOC"/>
</dbReference>
<comment type="function">
    <text evidence="1">Condensation of UDP-2,3-diacylglucosamine and 2,3-diacylglucosamine-1-phosphate to form lipid A disaccharide, a precursor of lipid A, a phosphorylated glycolipid that anchors the lipopolysaccharide to the outer membrane of the cell.</text>
</comment>
<dbReference type="RefSeq" id="WP_088661145.1">
    <property type="nucleotide sequence ID" value="NZ_UHJL01000006.1"/>
</dbReference>
<accession>A0A380S8M9</accession>
<name>A0A380S8M9_FIBSU</name>
<keyword evidence="6" id="KW-0328">Glycosyltransferase</keyword>
<dbReference type="PANTHER" id="PTHR30372:SF4">
    <property type="entry name" value="LIPID-A-DISACCHARIDE SYNTHASE, MITOCHONDRIAL-RELATED"/>
    <property type="match status" value="1"/>
</dbReference>
<dbReference type="InterPro" id="IPR003835">
    <property type="entry name" value="Glyco_trans_19"/>
</dbReference>
<evidence type="ECO:0000256" key="7">
    <source>
        <dbReference type="ARBA" id="ARBA00022679"/>
    </source>
</evidence>
<evidence type="ECO:0000256" key="6">
    <source>
        <dbReference type="ARBA" id="ARBA00022676"/>
    </source>
</evidence>
<dbReference type="Pfam" id="PF02684">
    <property type="entry name" value="LpxB"/>
    <property type="match status" value="1"/>
</dbReference>
<keyword evidence="5" id="KW-0441">Lipid A biosynthesis</keyword>
<evidence type="ECO:0000313" key="11">
    <source>
        <dbReference type="Proteomes" id="UP000255423"/>
    </source>
</evidence>
<dbReference type="EMBL" id="UHJL01000006">
    <property type="protein sequence ID" value="SUQ26125.1"/>
    <property type="molecule type" value="Genomic_DNA"/>
</dbReference>
<evidence type="ECO:0000256" key="9">
    <source>
        <dbReference type="ARBA" id="ARBA00048975"/>
    </source>
</evidence>
<proteinExistence type="predicted"/>
<sequence>MQNVNEENSPYILFCAGEDSGDMIGAEMVSTAVQQGFKVVGLGGPLMQEKGLQPLWDYNELPVSGVGDVVPKYFSLKNVFEVLSDAAESKKCLGIVAIDYPGFNMKLARLAKKWGKPMLYVAPPQIWAWKSKRASLFKQAHNIRLAVFFDIEAQAYKQMGVETARIKHPIASWVYDQVEPRSDILLLPGSRRDSALRNLPSFVTVAERYRNVWADRNSGPLPDVIVVASREHLEVPLLVALESLYDGRLPSWLKVVVAPKLISERLNFYSSYSAALTSFGTSTLEMACVGIPFAACIVPDFLTYAMGKFMVKSEFLSLPNAIFGCGVTPEFIIRHKLNDRMTDAIVDALFQQDIGTADEIALRLRKALDVGKTSSELVSEFLAQFLKR</sequence>
<evidence type="ECO:0000256" key="3">
    <source>
        <dbReference type="ARBA" id="ARBA00020902"/>
    </source>
</evidence>
<dbReference type="GO" id="GO:0005543">
    <property type="term" value="F:phospholipid binding"/>
    <property type="evidence" value="ECO:0007669"/>
    <property type="project" value="TreeGrafter"/>
</dbReference>
<dbReference type="AlphaFoldDB" id="A0A380S8M9"/>
<dbReference type="GO" id="GO:0008915">
    <property type="term" value="F:lipid-A-disaccharide synthase activity"/>
    <property type="evidence" value="ECO:0007669"/>
    <property type="project" value="UniProtKB-EC"/>
</dbReference>